<organism evidence="1 2">
    <name type="scientific">candidate division WWE3 bacterium RIFOXYB1_FULL_42_27</name>
    <dbReference type="NCBI Taxonomy" id="1802638"/>
    <lineage>
        <taxon>Bacteria</taxon>
        <taxon>Katanobacteria</taxon>
    </lineage>
</organism>
<sequence length="137" mass="15475">MSISTLLNEFDQIGLNIGEYVITGSGPLAVRNLREPHDIDILVLPEIWNKYKNMYPVRSERFETIQIGNITLLGFGSHFANPKICAVENQIKNADIIDGHSYVNLLTLRGFKKALGREKDLADIQLMDQFLKVKSSN</sequence>
<reference evidence="1 2" key="1">
    <citation type="journal article" date="2016" name="Nat. Commun.">
        <title>Thousands of microbial genomes shed light on interconnected biogeochemical processes in an aquifer system.</title>
        <authorList>
            <person name="Anantharaman K."/>
            <person name="Brown C.T."/>
            <person name="Hug L.A."/>
            <person name="Sharon I."/>
            <person name="Castelle C.J."/>
            <person name="Probst A.J."/>
            <person name="Thomas B.C."/>
            <person name="Singh A."/>
            <person name="Wilkins M.J."/>
            <person name="Karaoz U."/>
            <person name="Brodie E.L."/>
            <person name="Williams K.H."/>
            <person name="Hubbard S.S."/>
            <person name="Banfield J.F."/>
        </authorList>
    </citation>
    <scope>NUCLEOTIDE SEQUENCE [LARGE SCALE GENOMIC DNA]</scope>
</reference>
<name>A0A1F4W2Z7_UNCKA</name>
<accession>A0A1F4W2Z7</accession>
<evidence type="ECO:0000313" key="1">
    <source>
        <dbReference type="EMBL" id="OGC63792.1"/>
    </source>
</evidence>
<proteinExistence type="predicted"/>
<gene>
    <name evidence="1" type="ORF">A2399_02520</name>
</gene>
<dbReference type="EMBL" id="MEVV01000006">
    <property type="protein sequence ID" value="OGC63792.1"/>
    <property type="molecule type" value="Genomic_DNA"/>
</dbReference>
<dbReference type="AlphaFoldDB" id="A0A1F4W2Z7"/>
<comment type="caution">
    <text evidence="1">The sequence shown here is derived from an EMBL/GenBank/DDBJ whole genome shotgun (WGS) entry which is preliminary data.</text>
</comment>
<dbReference type="Proteomes" id="UP000177955">
    <property type="component" value="Unassembled WGS sequence"/>
</dbReference>
<protein>
    <submittedName>
        <fullName evidence="1">Uncharacterized protein</fullName>
    </submittedName>
</protein>
<evidence type="ECO:0000313" key="2">
    <source>
        <dbReference type="Proteomes" id="UP000177955"/>
    </source>
</evidence>